<dbReference type="AlphaFoldDB" id="A0A1X6WZN2"/>
<gene>
    <name evidence="1" type="ORF">FM110_06810</name>
</gene>
<dbReference type="Proteomes" id="UP000195981">
    <property type="component" value="Unassembled WGS sequence"/>
</dbReference>
<evidence type="ECO:0000313" key="1">
    <source>
        <dbReference type="EMBL" id="SLM91599.1"/>
    </source>
</evidence>
<organism evidence="1 2">
    <name type="scientific">Brachybacterium nesterenkovii</name>
    <dbReference type="NCBI Taxonomy" id="47847"/>
    <lineage>
        <taxon>Bacteria</taxon>
        <taxon>Bacillati</taxon>
        <taxon>Actinomycetota</taxon>
        <taxon>Actinomycetes</taxon>
        <taxon>Micrococcales</taxon>
        <taxon>Dermabacteraceae</taxon>
        <taxon>Brachybacterium</taxon>
    </lineage>
</organism>
<reference evidence="1 2" key="1">
    <citation type="submission" date="2017-02" db="EMBL/GenBank/DDBJ databases">
        <authorList>
            <person name="Peterson S.W."/>
        </authorList>
    </citation>
    <scope>NUCLEOTIDE SEQUENCE [LARGE SCALE GENOMIC DNA]</scope>
    <source>
        <strain evidence="1 2">CIP104813</strain>
    </source>
</reference>
<evidence type="ECO:0000313" key="2">
    <source>
        <dbReference type="Proteomes" id="UP000195981"/>
    </source>
</evidence>
<sequence>MIIAMNSIAIDIARRPESARGIAGASGLRTAPHLVRLDRALGELERARALVDQAERLRTVDARAAFELAHRSALRAAGVVIDEANRARRRRLPLNAWDALSRCGAHHRAWAQEVAPMVAERARLDRDETASPDLALLEEHCRRTRERIEGVRAEITLALLPELPAAVERGRD</sequence>
<protein>
    <submittedName>
        <fullName evidence="1">Uncharacterized protein</fullName>
    </submittedName>
</protein>
<dbReference type="EMBL" id="FWFG01000061">
    <property type="protein sequence ID" value="SLM91599.1"/>
    <property type="molecule type" value="Genomic_DNA"/>
</dbReference>
<name>A0A1X6WZN2_9MICO</name>
<proteinExistence type="predicted"/>
<accession>A0A1X6WZN2</accession>
<keyword evidence="2" id="KW-1185">Reference proteome</keyword>